<name>A0ABS9BWJ0_9BACT</name>
<reference evidence="1 2" key="1">
    <citation type="submission" date="2022-01" db="EMBL/GenBank/DDBJ databases">
        <title>Mariniradius saccharolyticus sp. nov., isolated from sediment of a river.</title>
        <authorList>
            <person name="Liu H."/>
        </authorList>
    </citation>
    <scope>NUCLEOTIDE SEQUENCE [LARGE SCALE GENOMIC DNA]</scope>
    <source>
        <strain evidence="1 2">RY-2</strain>
    </source>
</reference>
<dbReference type="Proteomes" id="UP001201449">
    <property type="component" value="Unassembled WGS sequence"/>
</dbReference>
<dbReference type="EMBL" id="JAKEVZ010000009">
    <property type="protein sequence ID" value="MCF1751996.1"/>
    <property type="molecule type" value="Genomic_DNA"/>
</dbReference>
<organism evidence="1 2">
    <name type="scientific">Mariniradius sediminis</name>
    <dbReference type="NCBI Taxonomy" id="2909237"/>
    <lineage>
        <taxon>Bacteria</taxon>
        <taxon>Pseudomonadati</taxon>
        <taxon>Bacteroidota</taxon>
        <taxon>Cytophagia</taxon>
        <taxon>Cytophagales</taxon>
        <taxon>Cyclobacteriaceae</taxon>
        <taxon>Mariniradius</taxon>
    </lineage>
</organism>
<evidence type="ECO:0000313" key="1">
    <source>
        <dbReference type="EMBL" id="MCF1751996.1"/>
    </source>
</evidence>
<sequence>MVEILDLNKETIILALASGFRDFEDGLQHASAYLANDINMILTQNVKDFGRSSLPVMTPEIFLASKFQ</sequence>
<comment type="caution">
    <text evidence="1">The sequence shown here is derived from an EMBL/GenBank/DDBJ whole genome shotgun (WGS) entry which is preliminary data.</text>
</comment>
<protein>
    <recommendedName>
        <fullName evidence="3">PIN domain-containing protein</fullName>
    </recommendedName>
</protein>
<gene>
    <name evidence="1" type="ORF">L0U89_13050</name>
</gene>
<evidence type="ECO:0008006" key="3">
    <source>
        <dbReference type="Google" id="ProtNLM"/>
    </source>
</evidence>
<proteinExistence type="predicted"/>
<keyword evidence="2" id="KW-1185">Reference proteome</keyword>
<dbReference type="RefSeq" id="WP_234861925.1">
    <property type="nucleotide sequence ID" value="NZ_JAKEVZ010000009.1"/>
</dbReference>
<accession>A0ABS9BWJ0</accession>
<evidence type="ECO:0000313" key="2">
    <source>
        <dbReference type="Proteomes" id="UP001201449"/>
    </source>
</evidence>